<comment type="caution">
    <text evidence="2">The sequence shown here is derived from an EMBL/GenBank/DDBJ whole genome shotgun (WGS) entry which is preliminary data.</text>
</comment>
<sequence>SGASDNVMPLKVAKALKLTMTPPSGSCYSLESKKVSLVGKVKDAQVALARFPDKKVSAMILVVDVPASFGMLLSRNFCRELGGKIQMNWSFATIPVKGDMEKLLPEKKMRYTVQKSGSPEANILYQNTRWMNHLVTTEEEEDIPTLIGPDMPSQRYLDFEEALRRFELQEGSPESPNDADREEEEMVLGDFQEEKSAYTLFQDEELFSFPFGDEDDLCQAIYGETKSACDEPVKGLKEMSIQGLLRAVEETKDPEISLELLMQAMNMEDKHEADLEALTNVKVSHIEIRQDEKYDVPLKPMVGGYNDEIEVFSFPFEDEDSFYDEEIEARSLKTSKDEAPFDEGSVECSDSRDDEVIPPDSFFELQDKDSSKAYKEGLQEMMKHYSV</sequence>
<feature type="non-terminal residue" evidence="2">
    <location>
        <position position="387"/>
    </location>
</feature>
<name>A0AA38C0P3_TAXCH</name>
<reference evidence="2 3" key="1">
    <citation type="journal article" date="2021" name="Nat. Plants">
        <title>The Taxus genome provides insights into paclitaxel biosynthesis.</title>
        <authorList>
            <person name="Xiong X."/>
            <person name="Gou J."/>
            <person name="Liao Q."/>
            <person name="Li Y."/>
            <person name="Zhou Q."/>
            <person name="Bi G."/>
            <person name="Li C."/>
            <person name="Du R."/>
            <person name="Wang X."/>
            <person name="Sun T."/>
            <person name="Guo L."/>
            <person name="Liang H."/>
            <person name="Lu P."/>
            <person name="Wu Y."/>
            <person name="Zhang Z."/>
            <person name="Ro D.K."/>
            <person name="Shang Y."/>
            <person name="Huang S."/>
            <person name="Yan J."/>
        </authorList>
    </citation>
    <scope>NUCLEOTIDE SEQUENCE [LARGE SCALE GENOMIC DNA]</scope>
    <source>
        <strain evidence="2">Ta-2019</strain>
    </source>
</reference>
<dbReference type="Proteomes" id="UP000824469">
    <property type="component" value="Unassembled WGS sequence"/>
</dbReference>
<evidence type="ECO:0000256" key="1">
    <source>
        <dbReference type="SAM" id="MobiDB-lite"/>
    </source>
</evidence>
<dbReference type="EMBL" id="JAHRHJ020003203">
    <property type="protein sequence ID" value="KAH9292260.1"/>
    <property type="molecule type" value="Genomic_DNA"/>
</dbReference>
<keyword evidence="3" id="KW-1185">Reference proteome</keyword>
<protein>
    <submittedName>
        <fullName evidence="2">Uncharacterized protein</fullName>
    </submittedName>
</protein>
<organism evidence="2 3">
    <name type="scientific">Taxus chinensis</name>
    <name type="common">Chinese yew</name>
    <name type="synonym">Taxus wallichiana var. chinensis</name>
    <dbReference type="NCBI Taxonomy" id="29808"/>
    <lineage>
        <taxon>Eukaryota</taxon>
        <taxon>Viridiplantae</taxon>
        <taxon>Streptophyta</taxon>
        <taxon>Embryophyta</taxon>
        <taxon>Tracheophyta</taxon>
        <taxon>Spermatophyta</taxon>
        <taxon>Pinopsida</taxon>
        <taxon>Pinidae</taxon>
        <taxon>Conifers II</taxon>
        <taxon>Cupressales</taxon>
        <taxon>Taxaceae</taxon>
        <taxon>Taxus</taxon>
    </lineage>
</organism>
<feature type="non-terminal residue" evidence="2">
    <location>
        <position position="1"/>
    </location>
</feature>
<proteinExistence type="predicted"/>
<feature type="region of interest" description="Disordered" evidence="1">
    <location>
        <begin position="333"/>
        <end position="360"/>
    </location>
</feature>
<dbReference type="AlphaFoldDB" id="A0AA38C0P3"/>
<evidence type="ECO:0000313" key="2">
    <source>
        <dbReference type="EMBL" id="KAH9292260.1"/>
    </source>
</evidence>
<accession>A0AA38C0P3</accession>
<gene>
    <name evidence="2" type="ORF">KI387_042554</name>
</gene>
<evidence type="ECO:0000313" key="3">
    <source>
        <dbReference type="Proteomes" id="UP000824469"/>
    </source>
</evidence>